<evidence type="ECO:0000256" key="1">
    <source>
        <dbReference type="ARBA" id="ARBA00009275"/>
    </source>
</evidence>
<organism evidence="3 4">
    <name type="scientific">Meganyctiphanes norvegica</name>
    <name type="common">Northern krill</name>
    <name type="synonym">Thysanopoda norvegica</name>
    <dbReference type="NCBI Taxonomy" id="48144"/>
    <lineage>
        <taxon>Eukaryota</taxon>
        <taxon>Metazoa</taxon>
        <taxon>Ecdysozoa</taxon>
        <taxon>Arthropoda</taxon>
        <taxon>Crustacea</taxon>
        <taxon>Multicrustacea</taxon>
        <taxon>Malacostraca</taxon>
        <taxon>Eumalacostraca</taxon>
        <taxon>Eucarida</taxon>
        <taxon>Euphausiacea</taxon>
        <taxon>Euphausiidae</taxon>
        <taxon>Meganyctiphanes</taxon>
    </lineage>
</organism>
<sequence length="167" mass="19282">RNDHSRELQQQVFKRQLKLAIHLKKPLVIHCRDAHDDCIQILKETVPSDTRMHRHCFTDTWEKAVEWLSLFKNCFIGITNIISQESKRGYTVKHVAAEMPLSRLLLETDAPYFQPHCLSDDPSGQTRYVSNPGMALYVASEIAKIRGIEVQEVLCHARKNTKILYGI</sequence>
<dbReference type="Gene3D" id="3.20.20.140">
    <property type="entry name" value="Metal-dependent hydrolases"/>
    <property type="match status" value="1"/>
</dbReference>
<feature type="non-terminal residue" evidence="3">
    <location>
        <position position="1"/>
    </location>
</feature>
<dbReference type="SUPFAM" id="SSF51556">
    <property type="entry name" value="Metallo-dependent hydrolases"/>
    <property type="match status" value="1"/>
</dbReference>
<evidence type="ECO:0000256" key="2">
    <source>
        <dbReference type="ARBA" id="ARBA00022801"/>
    </source>
</evidence>
<dbReference type="EMBL" id="CAXKWB010007302">
    <property type="protein sequence ID" value="CAL4086491.1"/>
    <property type="molecule type" value="Genomic_DNA"/>
</dbReference>
<dbReference type="Pfam" id="PF01026">
    <property type="entry name" value="TatD_DNase"/>
    <property type="match status" value="1"/>
</dbReference>
<dbReference type="InterPro" id="IPR001130">
    <property type="entry name" value="TatD-like"/>
</dbReference>
<feature type="non-terminal residue" evidence="3">
    <location>
        <position position="167"/>
    </location>
</feature>
<dbReference type="PROSITE" id="PS01091">
    <property type="entry name" value="TATD_3"/>
    <property type="match status" value="1"/>
</dbReference>
<proteinExistence type="inferred from homology"/>
<protein>
    <submittedName>
        <fullName evidence="3">Uncharacterized protein</fullName>
    </submittedName>
</protein>
<dbReference type="InterPro" id="IPR018228">
    <property type="entry name" value="DNase_TatD-rel_CS"/>
</dbReference>
<dbReference type="GO" id="GO:0016788">
    <property type="term" value="F:hydrolase activity, acting on ester bonds"/>
    <property type="evidence" value="ECO:0007669"/>
    <property type="project" value="InterPro"/>
</dbReference>
<dbReference type="AlphaFoldDB" id="A0AAV2QKX9"/>
<reference evidence="3 4" key="1">
    <citation type="submission" date="2024-05" db="EMBL/GenBank/DDBJ databases">
        <authorList>
            <person name="Wallberg A."/>
        </authorList>
    </citation>
    <scope>NUCLEOTIDE SEQUENCE [LARGE SCALE GENOMIC DNA]</scope>
</reference>
<evidence type="ECO:0000313" key="3">
    <source>
        <dbReference type="EMBL" id="CAL4086491.1"/>
    </source>
</evidence>
<accession>A0AAV2QKX9</accession>
<keyword evidence="2" id="KW-0378">Hydrolase</keyword>
<comment type="similarity">
    <text evidence="1">Belongs to the metallo-dependent hydrolases superfamily. TatD-type hydrolase family.</text>
</comment>
<keyword evidence="4" id="KW-1185">Reference proteome</keyword>
<dbReference type="PANTHER" id="PTHR46363:SF1">
    <property type="entry name" value="DEOXYRIBONUCLEASE TATDN2-RELATED"/>
    <property type="match status" value="1"/>
</dbReference>
<dbReference type="Proteomes" id="UP001497623">
    <property type="component" value="Unassembled WGS sequence"/>
</dbReference>
<name>A0AAV2QKX9_MEGNR</name>
<dbReference type="PROSITE" id="PS01090">
    <property type="entry name" value="TATD_2"/>
    <property type="match status" value="1"/>
</dbReference>
<evidence type="ECO:0000313" key="4">
    <source>
        <dbReference type="Proteomes" id="UP001497623"/>
    </source>
</evidence>
<dbReference type="InterPro" id="IPR032466">
    <property type="entry name" value="Metal_Hydrolase"/>
</dbReference>
<comment type="caution">
    <text evidence="3">The sequence shown here is derived from an EMBL/GenBank/DDBJ whole genome shotgun (WGS) entry which is preliminary data.</text>
</comment>
<dbReference type="PANTHER" id="PTHR46363">
    <property type="entry name" value="DEOXYRIBONUCLEASE TATDN2-RELATED"/>
    <property type="match status" value="1"/>
</dbReference>
<gene>
    <name evidence="3" type="ORF">MNOR_LOCUS13016</name>
</gene>